<dbReference type="SUPFAM" id="SSF53098">
    <property type="entry name" value="Ribonuclease H-like"/>
    <property type="match status" value="1"/>
</dbReference>
<dbReference type="InterPro" id="IPR012337">
    <property type="entry name" value="RNaseH-like_sf"/>
</dbReference>
<evidence type="ECO:0000259" key="1">
    <source>
        <dbReference type="Pfam" id="PF05699"/>
    </source>
</evidence>
<dbReference type="EMBL" id="CAJOBC010098990">
    <property type="protein sequence ID" value="CAF4457814.1"/>
    <property type="molecule type" value="Genomic_DNA"/>
</dbReference>
<accession>A0A815ZTG6</accession>
<dbReference type="Proteomes" id="UP000681722">
    <property type="component" value="Unassembled WGS sequence"/>
</dbReference>
<dbReference type="InterPro" id="IPR008906">
    <property type="entry name" value="HATC_C_dom"/>
</dbReference>
<gene>
    <name evidence="2" type="ORF">GPM918_LOCUS41515</name>
    <name evidence="3" type="ORF">SRO942_LOCUS42581</name>
</gene>
<sequence>NINSGESETTITLEGLRKIVDYTELFDNVEVCQQYIEQTSDTTTFLVTSGQLGERLIPIAHQLQSGSTIYIHCQNKEFHEQWPTNYSKQCRKKYKREEFDQVALFDYDVDLDSRICAYLAKLARHLYSIPATSAGVERQFSATSLVFNERRSSLNLDTVEDILFGRSIQESLEKDPHLFS</sequence>
<evidence type="ECO:0000313" key="2">
    <source>
        <dbReference type="EMBL" id="CAF1587424.1"/>
    </source>
</evidence>
<proteinExistence type="predicted"/>
<reference evidence="2" key="1">
    <citation type="submission" date="2021-02" db="EMBL/GenBank/DDBJ databases">
        <authorList>
            <person name="Nowell W R."/>
        </authorList>
    </citation>
    <scope>NUCLEOTIDE SEQUENCE</scope>
</reference>
<name>A0A815ZTG6_9BILA</name>
<dbReference type="Pfam" id="PF05699">
    <property type="entry name" value="Dimer_Tnp_hAT"/>
    <property type="match status" value="1"/>
</dbReference>
<keyword evidence="4" id="KW-1185">Reference proteome</keyword>
<evidence type="ECO:0000313" key="4">
    <source>
        <dbReference type="Proteomes" id="UP000663829"/>
    </source>
</evidence>
<feature type="non-terminal residue" evidence="2">
    <location>
        <position position="1"/>
    </location>
</feature>
<dbReference type="EMBL" id="CAJNOQ010032906">
    <property type="protein sequence ID" value="CAF1587424.1"/>
    <property type="molecule type" value="Genomic_DNA"/>
</dbReference>
<dbReference type="Proteomes" id="UP000663829">
    <property type="component" value="Unassembled WGS sequence"/>
</dbReference>
<comment type="caution">
    <text evidence="2">The sequence shown here is derived from an EMBL/GenBank/DDBJ whole genome shotgun (WGS) entry which is preliminary data.</text>
</comment>
<organism evidence="2 4">
    <name type="scientific">Didymodactylos carnosus</name>
    <dbReference type="NCBI Taxonomy" id="1234261"/>
    <lineage>
        <taxon>Eukaryota</taxon>
        <taxon>Metazoa</taxon>
        <taxon>Spiralia</taxon>
        <taxon>Gnathifera</taxon>
        <taxon>Rotifera</taxon>
        <taxon>Eurotatoria</taxon>
        <taxon>Bdelloidea</taxon>
        <taxon>Philodinida</taxon>
        <taxon>Philodinidae</taxon>
        <taxon>Didymodactylos</taxon>
    </lineage>
</organism>
<dbReference type="OrthoDB" id="1607513at2759"/>
<dbReference type="GO" id="GO:0046983">
    <property type="term" value="F:protein dimerization activity"/>
    <property type="evidence" value="ECO:0007669"/>
    <property type="project" value="InterPro"/>
</dbReference>
<protein>
    <recommendedName>
        <fullName evidence="1">HAT C-terminal dimerisation domain-containing protein</fullName>
    </recommendedName>
</protein>
<evidence type="ECO:0000313" key="3">
    <source>
        <dbReference type="EMBL" id="CAF4457814.1"/>
    </source>
</evidence>
<feature type="domain" description="HAT C-terminal dimerisation" evidence="1">
    <location>
        <begin position="112"/>
        <end position="164"/>
    </location>
</feature>
<dbReference type="AlphaFoldDB" id="A0A815ZTG6"/>